<organism evidence="7 8">
    <name type="scientific">Brockia lithotrophica</name>
    <dbReference type="NCBI Taxonomy" id="933949"/>
    <lineage>
        <taxon>Bacteria</taxon>
        <taxon>Bacillati</taxon>
        <taxon>Bacillota</taxon>
        <taxon>Bacilli</taxon>
        <taxon>Bacillales</taxon>
        <taxon>Bacillales Family X. Incertae Sedis</taxon>
        <taxon>Brockia</taxon>
    </lineage>
</organism>
<evidence type="ECO:0000256" key="1">
    <source>
        <dbReference type="ARBA" id="ARBA00022723"/>
    </source>
</evidence>
<feature type="binding site" evidence="4">
    <location>
        <position position="107"/>
    </location>
    <ligand>
        <name>Zn(2+)</name>
        <dbReference type="ChEBI" id="CHEBI:29105"/>
    </ligand>
</feature>
<comment type="cofactor">
    <cofactor evidence="4">
        <name>Zn(2+)</name>
        <dbReference type="ChEBI" id="CHEBI:29105"/>
    </cofactor>
    <text evidence="4">Binds 1 zinc ion per subunit.</text>
</comment>
<comment type="caution">
    <text evidence="7">The sequence shown here is derived from an EMBL/GenBank/DDBJ whole genome shotgun (WGS) entry which is preliminary data.</text>
</comment>
<feature type="domain" description="Phosphomannose isomerase type I catalytic" evidence="6">
    <location>
        <begin position="7"/>
        <end position="112"/>
    </location>
</feature>
<evidence type="ECO:0000313" key="8">
    <source>
        <dbReference type="Proteomes" id="UP000244016"/>
    </source>
</evidence>
<dbReference type="InterPro" id="IPR014628">
    <property type="entry name" value="Man6P_isomerase_Firm_short"/>
</dbReference>
<protein>
    <recommendedName>
        <fullName evidence="3">Mannose-6-phosphate isomerase</fullName>
        <ecNumber evidence="3">5.3.1.8</ecNumber>
    </recommendedName>
</protein>
<evidence type="ECO:0000256" key="3">
    <source>
        <dbReference type="PIRNR" id="PIRNR036894"/>
    </source>
</evidence>
<keyword evidence="3 7" id="KW-0413">Isomerase</keyword>
<evidence type="ECO:0000256" key="4">
    <source>
        <dbReference type="PIRSR" id="PIRSR036894-1"/>
    </source>
</evidence>
<dbReference type="EC" id="5.3.1.8" evidence="3"/>
<reference evidence="7 8" key="1">
    <citation type="submission" date="2017-08" db="EMBL/GenBank/DDBJ databases">
        <title>Burning lignite coal seam in the remote Altai Mountains harbors a hydrogen-driven thermophilic microbial community.</title>
        <authorList>
            <person name="Kadnikov V.V."/>
            <person name="Mardanov A.V."/>
            <person name="Ivasenko D."/>
            <person name="Beletsky A.V."/>
            <person name="Karnachuk O.V."/>
            <person name="Ravin N.V."/>
        </authorList>
    </citation>
    <scope>NUCLEOTIDE SEQUENCE [LARGE SCALE GENOMIC DNA]</scope>
    <source>
        <strain evidence="7">AL31</strain>
    </source>
</reference>
<dbReference type="PANTHER" id="PTHR42742:SF3">
    <property type="entry name" value="FRUCTOKINASE"/>
    <property type="match status" value="1"/>
</dbReference>
<dbReference type="InterPro" id="IPR014710">
    <property type="entry name" value="RmlC-like_jellyroll"/>
</dbReference>
<name>A0A2T5G7H1_9BACL</name>
<dbReference type="GO" id="GO:0008270">
    <property type="term" value="F:zinc ion binding"/>
    <property type="evidence" value="ECO:0007669"/>
    <property type="project" value="UniProtKB-UniRule"/>
</dbReference>
<keyword evidence="1 3" id="KW-0479">Metal-binding</keyword>
<dbReference type="InterPro" id="IPR011051">
    <property type="entry name" value="RmlC_Cupin_sf"/>
</dbReference>
<comment type="catalytic activity">
    <reaction evidence="3">
        <text>D-mannose 6-phosphate = D-fructose 6-phosphate</text>
        <dbReference type="Rhea" id="RHEA:12356"/>
        <dbReference type="ChEBI" id="CHEBI:58735"/>
        <dbReference type="ChEBI" id="CHEBI:61527"/>
        <dbReference type="EC" id="5.3.1.8"/>
    </reaction>
</comment>
<dbReference type="InterPro" id="IPR051804">
    <property type="entry name" value="Carb_Metab_Reg_Kinase/Isom"/>
</dbReference>
<feature type="binding site" evidence="4">
    <location>
        <position position="181"/>
    </location>
    <ligand>
        <name>Zn(2+)</name>
        <dbReference type="ChEBI" id="CHEBI:29105"/>
    </ligand>
</feature>
<gene>
    <name evidence="7" type="ORF">BLITH_1101</name>
</gene>
<dbReference type="GO" id="GO:0004476">
    <property type="term" value="F:mannose-6-phosphate isomerase activity"/>
    <property type="evidence" value="ECO:0007669"/>
    <property type="project" value="UniProtKB-UniRule"/>
</dbReference>
<dbReference type="InterPro" id="IPR046457">
    <property type="entry name" value="PMI_typeI_cat"/>
</dbReference>
<dbReference type="EMBL" id="PEBW01000003">
    <property type="protein sequence ID" value="PTQ52134.1"/>
    <property type="molecule type" value="Genomic_DNA"/>
</dbReference>
<accession>A0A2T5G7H1</accession>
<dbReference type="CDD" id="cd07010">
    <property type="entry name" value="cupin_PMI_type_I_N_bac"/>
    <property type="match status" value="1"/>
</dbReference>
<feature type="active site" evidence="5">
    <location>
        <position position="201"/>
    </location>
</feature>
<proteinExistence type="inferred from homology"/>
<dbReference type="Gene3D" id="2.60.120.10">
    <property type="entry name" value="Jelly Rolls"/>
    <property type="match status" value="1"/>
</dbReference>
<dbReference type="GO" id="GO:0005975">
    <property type="term" value="P:carbohydrate metabolic process"/>
    <property type="evidence" value="ECO:0007669"/>
    <property type="project" value="UniProtKB-UniRule"/>
</dbReference>
<evidence type="ECO:0000259" key="6">
    <source>
        <dbReference type="Pfam" id="PF20511"/>
    </source>
</evidence>
<dbReference type="AlphaFoldDB" id="A0A2T5G7H1"/>
<keyword evidence="2 3" id="KW-0862">Zinc</keyword>
<dbReference type="PANTHER" id="PTHR42742">
    <property type="entry name" value="TRANSCRIPTIONAL REPRESSOR MPRA"/>
    <property type="match status" value="1"/>
</dbReference>
<dbReference type="PIRSF" id="PIRSF036894">
    <property type="entry name" value="PMI_Firm_short"/>
    <property type="match status" value="1"/>
</dbReference>
<evidence type="ECO:0000313" key="7">
    <source>
        <dbReference type="EMBL" id="PTQ52134.1"/>
    </source>
</evidence>
<comment type="similarity">
    <text evidence="3">Belongs to the mannose-6-phosphate isomerase type 1 family.</text>
</comment>
<dbReference type="Pfam" id="PF20511">
    <property type="entry name" value="PMI_typeI_cat"/>
    <property type="match status" value="1"/>
</dbReference>
<evidence type="ECO:0000256" key="5">
    <source>
        <dbReference type="PIRSR" id="PIRSR036894-2"/>
    </source>
</evidence>
<sequence length="332" mass="36479">MEAYPLRLEPLLVERPWGGTSLARLFPGAPRRGNGKNLVGEAWILSDHPTHASRIVDGPLAGRTLREFARDFPHAAFGACTSPGPDGRFPLLVKFIEAAEDLSVQVHPDDAYALEHEGDLGKSEAWYFLRTNSAGTVLAGHRFPDRDTYFRAVREGRVRDYLLVAAVRPKTFLYIPAGTVHALLADTVVVEIQEASDVTYRIYDWDRIDSATGKARELHVEKAADVLRFDAAGKIPDVREGDIDTPYFFASRFALPRGERLSLAPASRRCPLVLVGVEGEASVDADGAPVGREFLRKGTTLFLPATLGETTIFAREDAEFLLVEPKSPTRGA</sequence>
<feature type="binding site" evidence="4">
    <location>
        <position position="124"/>
    </location>
    <ligand>
        <name>Zn(2+)</name>
        <dbReference type="ChEBI" id="CHEBI:29105"/>
    </ligand>
</feature>
<dbReference type="Proteomes" id="UP000244016">
    <property type="component" value="Unassembled WGS sequence"/>
</dbReference>
<evidence type="ECO:0000256" key="2">
    <source>
        <dbReference type="ARBA" id="ARBA00022833"/>
    </source>
</evidence>
<dbReference type="SUPFAM" id="SSF51182">
    <property type="entry name" value="RmlC-like cupins"/>
    <property type="match status" value="1"/>
</dbReference>